<keyword evidence="2" id="KW-1185">Reference proteome</keyword>
<evidence type="ECO:0000313" key="1">
    <source>
        <dbReference type="EMBL" id="KAJ3805440.1"/>
    </source>
</evidence>
<comment type="caution">
    <text evidence="1">The sequence shown here is derived from an EMBL/GenBank/DDBJ whole genome shotgun (WGS) entry which is preliminary data.</text>
</comment>
<dbReference type="EMBL" id="MU795598">
    <property type="protein sequence ID" value="KAJ3805440.1"/>
    <property type="molecule type" value="Genomic_DNA"/>
</dbReference>
<accession>A0ACC1TLR4</accession>
<gene>
    <name evidence="1" type="ORF">F5876DRAFT_69800</name>
</gene>
<sequence length="223" mass="25190">MAVQNLELIGRGFKKPLLSISRVPETVLAFSNTLRSFMMHDEADLTVDAYCNLLNALGRCKNLTHLTLPSGKEFDDTQLERLYAPLSADRPRILCLQTLPTCCRHHLAWNTGASEARRWSWVFHENCPLDLQSVEELIVGNTGVALLLLPSMRASLRRLEFCAKFDARGSRVAFDGSPLILPRLQRLQFGFCKLPSTWILQAIRAPLIQEIIIQWKDGFGNIS</sequence>
<organism evidence="1 2">
    <name type="scientific">Lentinula aff. lateritia</name>
    <dbReference type="NCBI Taxonomy" id="2804960"/>
    <lineage>
        <taxon>Eukaryota</taxon>
        <taxon>Fungi</taxon>
        <taxon>Dikarya</taxon>
        <taxon>Basidiomycota</taxon>
        <taxon>Agaricomycotina</taxon>
        <taxon>Agaricomycetes</taxon>
        <taxon>Agaricomycetidae</taxon>
        <taxon>Agaricales</taxon>
        <taxon>Marasmiineae</taxon>
        <taxon>Omphalotaceae</taxon>
        <taxon>Lentinula</taxon>
    </lineage>
</organism>
<name>A0ACC1TLR4_9AGAR</name>
<reference evidence="1" key="1">
    <citation type="submission" date="2022-09" db="EMBL/GenBank/DDBJ databases">
        <title>A Global Phylogenomic Analysis of the Shiitake Genus Lentinula.</title>
        <authorList>
            <consortium name="DOE Joint Genome Institute"/>
            <person name="Sierra-Patev S."/>
            <person name="Min B."/>
            <person name="Naranjo-Ortiz M."/>
            <person name="Looney B."/>
            <person name="Konkel Z."/>
            <person name="Slot J.C."/>
            <person name="Sakamoto Y."/>
            <person name="Steenwyk J.L."/>
            <person name="Rokas A."/>
            <person name="Carro J."/>
            <person name="Camarero S."/>
            <person name="Ferreira P."/>
            <person name="Molpeceres G."/>
            <person name="Ruiz-Duenas F.J."/>
            <person name="Serrano A."/>
            <person name="Henrissat B."/>
            <person name="Drula E."/>
            <person name="Hughes K.W."/>
            <person name="Mata J.L."/>
            <person name="Ishikawa N.K."/>
            <person name="Vargas-Isla R."/>
            <person name="Ushijima S."/>
            <person name="Smith C.A."/>
            <person name="Ahrendt S."/>
            <person name="Andreopoulos W."/>
            <person name="He G."/>
            <person name="Labutti K."/>
            <person name="Lipzen A."/>
            <person name="Ng V."/>
            <person name="Riley R."/>
            <person name="Sandor L."/>
            <person name="Barry K."/>
            <person name="Martinez A.T."/>
            <person name="Xiao Y."/>
            <person name="Gibbons J.G."/>
            <person name="Terashima K."/>
            <person name="Grigoriev I.V."/>
            <person name="Hibbett D.S."/>
        </authorList>
    </citation>
    <scope>NUCLEOTIDE SEQUENCE</scope>
    <source>
        <strain evidence="1">TMI1499</strain>
    </source>
</reference>
<protein>
    <submittedName>
        <fullName evidence="1">Uncharacterized protein</fullName>
    </submittedName>
</protein>
<proteinExistence type="predicted"/>
<dbReference type="Proteomes" id="UP001163835">
    <property type="component" value="Unassembled WGS sequence"/>
</dbReference>
<evidence type="ECO:0000313" key="2">
    <source>
        <dbReference type="Proteomes" id="UP001163835"/>
    </source>
</evidence>